<sequence>MKFDASLHKCAIIVEKTLSPGLAINAASVIGVSLGRRVENLVGPEMQSKDGVVYPGVIYAPLPILLTQEESLTTTLSRALADPDILVMPFSTLAQSCKTYEEYGERIAQARSESIDLAAVGLLGPKKKINKLTGHLPLYRLSANLPGS</sequence>
<comment type="caution">
    <text evidence="1">The sequence shown here is derived from an EMBL/GenBank/DDBJ whole genome shotgun (WGS) entry which is preliminary data.</text>
</comment>
<dbReference type="InterPro" id="IPR018988">
    <property type="entry name" value="DUF2000"/>
</dbReference>
<keyword evidence="2" id="KW-1185">Reference proteome</keyword>
<protein>
    <recommendedName>
        <fullName evidence="3">DUF2000 domain-containing protein</fullName>
    </recommendedName>
</protein>
<dbReference type="Pfam" id="PF09391">
    <property type="entry name" value="DUF2000"/>
    <property type="match status" value="1"/>
</dbReference>
<evidence type="ECO:0000313" key="2">
    <source>
        <dbReference type="Proteomes" id="UP000037315"/>
    </source>
</evidence>
<accession>A0A0J8Y871</accession>
<dbReference type="Proteomes" id="UP000037315">
    <property type="component" value="Unassembled WGS sequence"/>
</dbReference>
<organism evidence="1 2">
    <name type="scientific">Franconibacter pulveris</name>
    <dbReference type="NCBI Taxonomy" id="435910"/>
    <lineage>
        <taxon>Bacteria</taxon>
        <taxon>Pseudomonadati</taxon>
        <taxon>Pseudomonadota</taxon>
        <taxon>Gammaproteobacteria</taxon>
        <taxon>Enterobacterales</taxon>
        <taxon>Enterobacteriaceae</taxon>
        <taxon>Franconibacter</taxon>
    </lineage>
</organism>
<dbReference type="InterPro" id="IPR023476">
    <property type="entry name" value="Pep_tRNA_hydro_II_dom_sf"/>
</dbReference>
<dbReference type="SUPFAM" id="SSF102462">
    <property type="entry name" value="Peptidyl-tRNA hydrolase II"/>
    <property type="match status" value="1"/>
</dbReference>
<dbReference type="InterPro" id="IPR017021">
    <property type="entry name" value="UCP033763"/>
</dbReference>
<reference evidence="1 2" key="1">
    <citation type="submission" date="2015-06" db="EMBL/GenBank/DDBJ databases">
        <title>Genome sequencing of Cronobacter sp. strain DJ34 isolated from petroleum contaminated sludge of Duliajan Oil Fields, Assam, India.</title>
        <authorList>
            <person name="Pal S."/>
            <person name="Banerjee T.D."/>
            <person name="Roy A."/>
            <person name="Sar P."/>
            <person name="Kazy S.K."/>
        </authorList>
    </citation>
    <scope>NUCLEOTIDE SEQUENCE [LARGE SCALE GENOMIC DNA]</scope>
    <source>
        <strain evidence="1 2">DJ34</strain>
    </source>
</reference>
<dbReference type="STRING" id="1121863.GCA_000621185_00200"/>
<gene>
    <name evidence="1" type="ORF">ACH50_16670</name>
</gene>
<evidence type="ECO:0000313" key="1">
    <source>
        <dbReference type="EMBL" id="KMV33584.1"/>
    </source>
</evidence>
<dbReference type="PATRIC" id="fig|1656095.3.peg.3116"/>
<dbReference type="EMBL" id="LFEJ01000022">
    <property type="protein sequence ID" value="KMV33584.1"/>
    <property type="molecule type" value="Genomic_DNA"/>
</dbReference>
<dbReference type="OrthoDB" id="9095096at2"/>
<name>A0A0J8Y871_9ENTR</name>
<evidence type="ECO:0008006" key="3">
    <source>
        <dbReference type="Google" id="ProtNLM"/>
    </source>
</evidence>
<dbReference type="Gene3D" id="3.40.1490.10">
    <property type="entry name" value="Bit1"/>
    <property type="match status" value="1"/>
</dbReference>
<proteinExistence type="predicted"/>
<dbReference type="AlphaFoldDB" id="A0A0J8Y871"/>
<dbReference type="RefSeq" id="WP_024556992.1">
    <property type="nucleotide sequence ID" value="NZ_LFEJ01000022.1"/>
</dbReference>
<dbReference type="PIRSF" id="PIRSF033736">
    <property type="entry name" value="UCP033763"/>
    <property type="match status" value="1"/>
</dbReference>